<dbReference type="SFLD" id="SFLDG01133">
    <property type="entry name" value="C1.5.4:_Enolase-phosphatase_Li"/>
    <property type="match status" value="1"/>
</dbReference>
<dbReference type="PANTHER" id="PTHR20371">
    <property type="entry name" value="ENOLASE-PHOSPHATASE E1"/>
    <property type="match status" value="1"/>
</dbReference>
<dbReference type="SFLD" id="SFLDG01129">
    <property type="entry name" value="C1.5:_HAD__Beta-PGM__Phosphata"/>
    <property type="match status" value="1"/>
</dbReference>
<dbReference type="SUPFAM" id="SSF56784">
    <property type="entry name" value="HAD-like"/>
    <property type="match status" value="1"/>
</dbReference>
<dbReference type="InterPro" id="IPR036412">
    <property type="entry name" value="HAD-like_sf"/>
</dbReference>
<reference evidence="7" key="1">
    <citation type="submission" date="2014-02" db="EMBL/GenBank/DDBJ databases">
        <authorList>
            <person name="Genoscope - CEA"/>
        </authorList>
    </citation>
    <scope>NUCLEOTIDE SEQUENCE</scope>
    <source>
        <strain evidence="7">LS3</strain>
    </source>
</reference>
<accession>A0A060T2Y0</accession>
<evidence type="ECO:0000256" key="6">
    <source>
        <dbReference type="HAMAP-Rule" id="MF_03117"/>
    </source>
</evidence>
<dbReference type="InterPro" id="IPR006439">
    <property type="entry name" value="HAD-SF_hydro_IA"/>
</dbReference>
<feature type="binding site" evidence="6">
    <location>
        <position position="9"/>
    </location>
    <ligand>
        <name>Mg(2+)</name>
        <dbReference type="ChEBI" id="CHEBI:18420"/>
    </ligand>
</feature>
<feature type="binding site" evidence="6">
    <location>
        <position position="189"/>
    </location>
    <ligand>
        <name>Mg(2+)</name>
        <dbReference type="ChEBI" id="CHEBI:18420"/>
    </ligand>
</feature>
<protein>
    <recommendedName>
        <fullName evidence="6">Enolase-phosphatase E1</fullName>
        <ecNumber evidence="6">3.1.3.77</ecNumber>
    </recommendedName>
    <alternativeName>
        <fullName evidence="6">2,3-diketo-5-methylthio-1-phosphopentane phosphatase</fullName>
    </alternativeName>
</protein>
<evidence type="ECO:0000256" key="5">
    <source>
        <dbReference type="ARBA" id="ARBA00023167"/>
    </source>
</evidence>
<comment type="subcellular location">
    <subcellularLocation>
        <location evidence="6">Cytoplasm</location>
    </subcellularLocation>
    <subcellularLocation>
        <location evidence="6">Nucleus</location>
    </subcellularLocation>
</comment>
<gene>
    <name evidence="6" type="primary">UTR4</name>
    <name evidence="7" type="ORF">GNLVRS02_ARAD1A04488g</name>
</gene>
<evidence type="ECO:0000313" key="7">
    <source>
        <dbReference type="EMBL" id="CDP33222.1"/>
    </source>
</evidence>
<comment type="subunit">
    <text evidence="6">Monomer.</text>
</comment>
<comment type="cofactor">
    <cofactor evidence="6">
        <name>Mg(2+)</name>
        <dbReference type="ChEBI" id="CHEBI:18420"/>
    </cofactor>
    <text evidence="6">Binds 1 Mg(2+) ion per subunit.</text>
</comment>
<name>A0A060T2Y0_BLAAD</name>
<comment type="similarity">
    <text evidence="6">Belongs to the HAD-like hydrolase superfamily. MasA/MtnC family.</text>
</comment>
<keyword evidence="4 6" id="KW-0460">Magnesium</keyword>
<keyword evidence="5 6" id="KW-0486">Methionine biosynthesis</keyword>
<dbReference type="PhylomeDB" id="A0A060T2Y0"/>
<evidence type="ECO:0000256" key="1">
    <source>
        <dbReference type="ARBA" id="ARBA00022605"/>
    </source>
</evidence>
<keyword evidence="6" id="KW-0539">Nucleus</keyword>
<organism evidence="7">
    <name type="scientific">Blastobotrys adeninivorans</name>
    <name type="common">Yeast</name>
    <name type="synonym">Arxula adeninivorans</name>
    <dbReference type="NCBI Taxonomy" id="409370"/>
    <lineage>
        <taxon>Eukaryota</taxon>
        <taxon>Fungi</taxon>
        <taxon>Dikarya</taxon>
        <taxon>Ascomycota</taxon>
        <taxon>Saccharomycotina</taxon>
        <taxon>Dipodascomycetes</taxon>
        <taxon>Dipodascales</taxon>
        <taxon>Trichomonascaceae</taxon>
        <taxon>Blastobotrys</taxon>
    </lineage>
</organism>
<feature type="binding site" evidence="6">
    <location>
        <begin position="127"/>
        <end position="128"/>
    </location>
    <ligand>
        <name>substrate</name>
    </ligand>
</feature>
<dbReference type="InterPro" id="IPR027511">
    <property type="entry name" value="ENOPH1_eukaryotes"/>
</dbReference>
<comment type="function">
    <text evidence="6">Bifunctional enzyme that catalyzes the enolization of 2,3-diketo-5-methylthiopentyl-1-phosphate (DK-MTP-1-P) into the intermediate 2-hydroxy-3-keto-5-methylthiopentenyl-1-phosphate (HK-MTPenyl-1-P), which is then dephosphorylated to form the acireductone 1,2-dihydroxy-3-keto-5-methylthiopentene (DHK-MTPene).</text>
</comment>
<reference evidence="7" key="2">
    <citation type="submission" date="2014-06" db="EMBL/GenBank/DDBJ databases">
        <title>The complete genome of Blastobotrys (Arxula) adeninivorans LS3 - a yeast of biotechnological interest.</title>
        <authorList>
            <person name="Kunze G."/>
            <person name="Gaillardin C."/>
            <person name="Czernicka M."/>
            <person name="Durrens P."/>
            <person name="Martin T."/>
            <person name="Boer E."/>
            <person name="Gabaldon T."/>
            <person name="Cruz J."/>
            <person name="Talla E."/>
            <person name="Marck C."/>
            <person name="Goffeau A."/>
            <person name="Barbe V."/>
            <person name="Baret P."/>
            <person name="Baronian K."/>
            <person name="Beier S."/>
            <person name="Bleykasten C."/>
            <person name="Bode R."/>
            <person name="Casaregola S."/>
            <person name="Despons L."/>
            <person name="Fairhead C."/>
            <person name="Giersberg M."/>
            <person name="Gierski P."/>
            <person name="Hahnel U."/>
            <person name="Hartmann A."/>
            <person name="Jankowska D."/>
            <person name="Jubin C."/>
            <person name="Jung P."/>
            <person name="Lafontaine I."/>
            <person name="Leh-Louis V."/>
            <person name="Lemaire M."/>
            <person name="Marcet-Houben M."/>
            <person name="Mascher M."/>
            <person name="Morel G."/>
            <person name="Richard G.-F."/>
            <person name="Riechen J."/>
            <person name="Sacerdot C."/>
            <person name="Sarkar A."/>
            <person name="Savel G."/>
            <person name="Schacherer J."/>
            <person name="Sherman D."/>
            <person name="Straub M.-L."/>
            <person name="Stein N."/>
            <person name="Thierry A."/>
            <person name="Trautwein-Schult A."/>
            <person name="Westhof E."/>
            <person name="Worch S."/>
            <person name="Dujon B."/>
            <person name="Souciet J.-L."/>
            <person name="Wincker P."/>
            <person name="Scholz U."/>
            <person name="Neuveglise N."/>
        </authorList>
    </citation>
    <scope>NUCLEOTIDE SEQUENCE</scope>
    <source>
        <strain evidence="7">LS3</strain>
    </source>
</reference>
<dbReference type="PANTHER" id="PTHR20371:SF1">
    <property type="entry name" value="ENOLASE-PHOSPHATASE E1"/>
    <property type="match status" value="1"/>
</dbReference>
<comment type="pathway">
    <text evidence="6">Amino-acid biosynthesis; L-methionine biosynthesis via salvage pathway; L-methionine from S-methyl-5-thio-alpha-D-ribose 1-phosphate: step 3/6.</text>
</comment>
<keyword evidence="2 6" id="KW-0479">Metal-binding</keyword>
<dbReference type="Gene3D" id="1.10.720.60">
    <property type="match status" value="1"/>
</dbReference>
<feature type="binding site" evidence="6">
    <location>
        <position position="164"/>
    </location>
    <ligand>
        <name>substrate</name>
    </ligand>
</feature>
<keyword evidence="1 6" id="KW-0028">Amino-acid biosynthesis</keyword>
<evidence type="ECO:0000256" key="4">
    <source>
        <dbReference type="ARBA" id="ARBA00022842"/>
    </source>
</evidence>
<dbReference type="Pfam" id="PF00702">
    <property type="entry name" value="Hydrolase"/>
    <property type="match status" value="1"/>
</dbReference>
<dbReference type="GO" id="GO:0005737">
    <property type="term" value="C:cytoplasm"/>
    <property type="evidence" value="ECO:0007669"/>
    <property type="project" value="UniProtKB-SubCell"/>
</dbReference>
<dbReference type="SFLD" id="SFLDS00003">
    <property type="entry name" value="Haloacid_Dehalogenase"/>
    <property type="match status" value="1"/>
</dbReference>
<dbReference type="AlphaFoldDB" id="A0A060T2Y0"/>
<dbReference type="CDD" id="cd01629">
    <property type="entry name" value="HAD_EP"/>
    <property type="match status" value="1"/>
</dbReference>
<dbReference type="EC" id="3.1.3.77" evidence="6"/>
<feature type="binding site" evidence="6">
    <location>
        <position position="7"/>
    </location>
    <ligand>
        <name>Mg(2+)</name>
        <dbReference type="ChEBI" id="CHEBI:18420"/>
    </ligand>
</feature>
<dbReference type="UniPathway" id="UPA00904">
    <property type="reaction ID" value="UER00876"/>
</dbReference>
<keyword evidence="3 6" id="KW-0378">Hydrolase</keyword>
<dbReference type="Gene3D" id="3.40.50.1000">
    <property type="entry name" value="HAD superfamily/HAD-like"/>
    <property type="match status" value="1"/>
</dbReference>
<evidence type="ECO:0000256" key="3">
    <source>
        <dbReference type="ARBA" id="ARBA00022801"/>
    </source>
</evidence>
<dbReference type="InterPro" id="IPR023214">
    <property type="entry name" value="HAD_sf"/>
</dbReference>
<dbReference type="InterPro" id="IPR023943">
    <property type="entry name" value="Enolase-ppase_E1"/>
</dbReference>
<dbReference type="GO" id="GO:0043874">
    <property type="term" value="F:acireductone synthase activity"/>
    <property type="evidence" value="ECO:0007669"/>
    <property type="project" value="UniProtKB-EC"/>
</dbReference>
<dbReference type="NCBIfam" id="TIGR01691">
    <property type="entry name" value="enolase-ppase"/>
    <property type="match status" value="1"/>
</dbReference>
<comment type="catalytic activity">
    <reaction evidence="6">
        <text>5-methylsulfanyl-2,3-dioxopentyl phosphate + H2O = 1,2-dihydroxy-5-(methylsulfanyl)pent-1-en-3-one + phosphate</text>
        <dbReference type="Rhea" id="RHEA:21700"/>
        <dbReference type="ChEBI" id="CHEBI:15377"/>
        <dbReference type="ChEBI" id="CHEBI:43474"/>
        <dbReference type="ChEBI" id="CHEBI:49252"/>
        <dbReference type="ChEBI" id="CHEBI:58828"/>
        <dbReference type="EC" id="3.1.3.77"/>
    </reaction>
</comment>
<dbReference type="GO" id="GO:0005634">
    <property type="term" value="C:nucleus"/>
    <property type="evidence" value="ECO:0007669"/>
    <property type="project" value="UniProtKB-SubCell"/>
</dbReference>
<proteinExistence type="inferred from homology"/>
<dbReference type="PRINTS" id="PR00413">
    <property type="entry name" value="HADHALOGNASE"/>
</dbReference>
<comment type="pathway">
    <text evidence="6">Amino-acid biosynthesis; L-methionine biosynthesis via salvage pathway; L-methionine from S-methyl-5-thio-alpha-D-ribose 1-phosphate: step 4/6.</text>
</comment>
<dbReference type="EMBL" id="HG937691">
    <property type="protein sequence ID" value="CDP33222.1"/>
    <property type="molecule type" value="Genomic_DNA"/>
</dbReference>
<keyword evidence="6" id="KW-0963">Cytoplasm</keyword>
<evidence type="ECO:0000256" key="2">
    <source>
        <dbReference type="ARBA" id="ARBA00022723"/>
    </source>
</evidence>
<sequence>MRAAVFDIEGTVCPISFVKDTLFPYALKKVHELVPGVKFPLTTDQEDPIVPYLRQFPDEYTASAEALLNHVDDLTARDVKAPYLKSLQGYLWKFGYECGEIKAPVYADALAAFRRLREQSIPIFIYSSGSVPAQKLLFSHCDSDPSDVTPMFEDYFDTVNAGPKTEQSSYRLIAEKVGVPAQSIMFFSDNPLEIQAARGANWQATLVVRPGNAPLPDEWSKDSSLVYNLDHLP</sequence>
<dbReference type="GO" id="GO:0019509">
    <property type="term" value="P:L-methionine salvage from methylthioadenosine"/>
    <property type="evidence" value="ECO:0007669"/>
    <property type="project" value="UniProtKB-UniRule"/>
</dbReference>
<dbReference type="HAMAP" id="MF_03117">
    <property type="entry name" value="Salvage_MtnC_euk"/>
    <property type="match status" value="1"/>
</dbReference>
<dbReference type="GO" id="GO:0000287">
    <property type="term" value="F:magnesium ion binding"/>
    <property type="evidence" value="ECO:0007669"/>
    <property type="project" value="UniProtKB-UniRule"/>
</dbReference>